<gene>
    <name evidence="2" type="ORF">H2508_05140</name>
</gene>
<feature type="chain" id="PRO_5030507394" evidence="1">
    <location>
        <begin position="29"/>
        <end position="367"/>
    </location>
</feature>
<sequence length="367" mass="40189">MKHLFTAATSAGLAIATISAFTSASAKAHNSDFTASAPQAILADTHAPIGVMGDHRHKQGEWMMSYRFMRMSMKGNLRGSSDISAKEIINSLNNPFPGPEKVRVVPTRMTSDMHMLGLMYAPSDQLTLMAMFNYLDKDMQHSTYAGMSGSDKLGKFSTRSSGIGDTKVSALWGLLDQPHAKLHLNLGLSLPTGSIDETATALAPTGMRMKMRMPYAMQLGSGTYDLQPGITYNGYQGQWAWGSQYLASLRLGENDEDYSLGDKHELNAWGSYRYRDGISASLRLNYQYQDEIDGADPKIHAPVQGANPDNYGAETLNLALGVNLVGQSGLIRGHRLAIEYQAPIYQDVNGVQMDMQSMLTLGYQYAF</sequence>
<dbReference type="AlphaFoldDB" id="A0A7W2YIV2"/>
<feature type="signal peptide" evidence="1">
    <location>
        <begin position="1"/>
        <end position="28"/>
    </location>
</feature>
<protein>
    <submittedName>
        <fullName evidence="2">Transporter</fullName>
    </submittedName>
</protein>
<evidence type="ECO:0000313" key="2">
    <source>
        <dbReference type="EMBL" id="MBA6412490.1"/>
    </source>
</evidence>
<dbReference type="Proteomes" id="UP000539350">
    <property type="component" value="Unassembled WGS sequence"/>
</dbReference>
<proteinExistence type="predicted"/>
<organism evidence="2 3">
    <name type="scientific">Sediminihaliea albiluteola</name>
    <dbReference type="NCBI Taxonomy" id="2758564"/>
    <lineage>
        <taxon>Bacteria</taxon>
        <taxon>Pseudomonadati</taxon>
        <taxon>Pseudomonadota</taxon>
        <taxon>Gammaproteobacteria</taxon>
        <taxon>Cellvibrionales</taxon>
        <taxon>Halieaceae</taxon>
        <taxon>Sediminihaliea</taxon>
    </lineage>
</organism>
<keyword evidence="1" id="KW-0732">Signal</keyword>
<comment type="caution">
    <text evidence="2">The sequence shown here is derived from an EMBL/GenBank/DDBJ whole genome shotgun (WGS) entry which is preliminary data.</text>
</comment>
<keyword evidence="3" id="KW-1185">Reference proteome</keyword>
<accession>A0A7W2YIV2</accession>
<dbReference type="EMBL" id="JACFXU010000013">
    <property type="protein sequence ID" value="MBA6412490.1"/>
    <property type="molecule type" value="Genomic_DNA"/>
</dbReference>
<name>A0A7W2YIV2_9GAMM</name>
<reference evidence="2 3" key="1">
    <citation type="submission" date="2020-07" db="EMBL/GenBank/DDBJ databases">
        <title>Halieaceae bacterium, F7430, whole genome shotgun sequencing project.</title>
        <authorList>
            <person name="Jiang S."/>
            <person name="Liu Z.W."/>
            <person name="Du Z.J."/>
        </authorList>
    </citation>
    <scope>NUCLEOTIDE SEQUENCE [LARGE SCALE GENOMIC DNA]</scope>
    <source>
        <strain evidence="2 3">F7430</strain>
    </source>
</reference>
<evidence type="ECO:0000256" key="1">
    <source>
        <dbReference type="SAM" id="SignalP"/>
    </source>
</evidence>
<dbReference type="RefSeq" id="WP_182169593.1">
    <property type="nucleotide sequence ID" value="NZ_JACFXU010000013.1"/>
</dbReference>
<evidence type="ECO:0000313" key="3">
    <source>
        <dbReference type="Proteomes" id="UP000539350"/>
    </source>
</evidence>